<evidence type="ECO:0000313" key="1">
    <source>
        <dbReference type="EMBL" id="MPN17374.1"/>
    </source>
</evidence>
<reference evidence="1" key="1">
    <citation type="submission" date="2019-08" db="EMBL/GenBank/DDBJ databases">
        <authorList>
            <person name="Kucharzyk K."/>
            <person name="Murdoch R.W."/>
            <person name="Higgins S."/>
            <person name="Loffler F."/>
        </authorList>
    </citation>
    <scope>NUCLEOTIDE SEQUENCE</scope>
</reference>
<gene>
    <name evidence="1" type="ORF">SDC9_164727</name>
</gene>
<proteinExistence type="predicted"/>
<protein>
    <submittedName>
        <fullName evidence="1">Uncharacterized protein</fullName>
    </submittedName>
</protein>
<sequence>MLPVVAALPAAGAGYLPGEAADKRHGRLHHTDGILRRHVPHQKIKPGAAAHGAAVNDLTAQLGVPGVGGEEMLEGVQRGVFRVGAAVGNHHADIIGSDVPVHPGGVHAGDQYVMVYCKAGDTFHG</sequence>
<dbReference type="EMBL" id="VSSQ01064479">
    <property type="protein sequence ID" value="MPN17374.1"/>
    <property type="molecule type" value="Genomic_DNA"/>
</dbReference>
<accession>A0A645FZT3</accession>
<dbReference type="AlphaFoldDB" id="A0A645FZT3"/>
<comment type="caution">
    <text evidence="1">The sequence shown here is derived from an EMBL/GenBank/DDBJ whole genome shotgun (WGS) entry which is preliminary data.</text>
</comment>
<name>A0A645FZT3_9ZZZZ</name>
<organism evidence="1">
    <name type="scientific">bioreactor metagenome</name>
    <dbReference type="NCBI Taxonomy" id="1076179"/>
    <lineage>
        <taxon>unclassified sequences</taxon>
        <taxon>metagenomes</taxon>
        <taxon>ecological metagenomes</taxon>
    </lineage>
</organism>